<organism evidence="2 3">
    <name type="scientific">Kitasatospora saccharophila</name>
    <dbReference type="NCBI Taxonomy" id="407973"/>
    <lineage>
        <taxon>Bacteria</taxon>
        <taxon>Bacillati</taxon>
        <taxon>Actinomycetota</taxon>
        <taxon>Actinomycetes</taxon>
        <taxon>Kitasatosporales</taxon>
        <taxon>Streptomycetaceae</taxon>
        <taxon>Kitasatospora</taxon>
    </lineage>
</organism>
<evidence type="ECO:0000256" key="1">
    <source>
        <dbReference type="SAM" id="Phobius"/>
    </source>
</evidence>
<keyword evidence="1" id="KW-1133">Transmembrane helix</keyword>
<evidence type="ECO:0000313" key="2">
    <source>
        <dbReference type="EMBL" id="GAA2097261.1"/>
    </source>
</evidence>
<keyword evidence="1" id="KW-0812">Transmembrane</keyword>
<accession>A0ABP5IBW8</accession>
<comment type="caution">
    <text evidence="2">The sequence shown here is derived from an EMBL/GenBank/DDBJ whole genome shotgun (WGS) entry which is preliminary data.</text>
</comment>
<feature type="transmembrane region" description="Helical" evidence="1">
    <location>
        <begin position="34"/>
        <end position="56"/>
    </location>
</feature>
<dbReference type="Proteomes" id="UP001500897">
    <property type="component" value="Unassembled WGS sequence"/>
</dbReference>
<keyword evidence="1" id="KW-0472">Membrane</keyword>
<sequence>MFWVGLLLFVVVGGEAGAVVQGATELGDEDGGGIARFVVGINLVPWTTLLAGALVYGGRRRQAGLDAKGATVPAPARIEDVRATGDGPDHRLELDLTVAPEGRPAYRVHGRARVNVMHLQEFAAGRTLDVSYDPERPWRVEVPERCPERDRVPLDTAPESSRVREPEVPLRGALIAVLAAAAAGAAVFLATGGL</sequence>
<dbReference type="EMBL" id="BAAANS010000015">
    <property type="protein sequence ID" value="GAA2097261.1"/>
    <property type="molecule type" value="Genomic_DNA"/>
</dbReference>
<gene>
    <name evidence="2" type="ORF">GCM10009759_27260</name>
</gene>
<protein>
    <recommendedName>
        <fullName evidence="4">DUF3592 domain-containing protein</fullName>
    </recommendedName>
</protein>
<reference evidence="3" key="1">
    <citation type="journal article" date="2019" name="Int. J. Syst. Evol. Microbiol.">
        <title>The Global Catalogue of Microorganisms (GCM) 10K type strain sequencing project: providing services to taxonomists for standard genome sequencing and annotation.</title>
        <authorList>
            <consortium name="The Broad Institute Genomics Platform"/>
            <consortium name="The Broad Institute Genome Sequencing Center for Infectious Disease"/>
            <person name="Wu L."/>
            <person name="Ma J."/>
        </authorList>
    </citation>
    <scope>NUCLEOTIDE SEQUENCE [LARGE SCALE GENOMIC DNA]</scope>
    <source>
        <strain evidence="3">JCM 14559</strain>
    </source>
</reference>
<name>A0ABP5IBW8_9ACTN</name>
<feature type="transmembrane region" description="Helical" evidence="1">
    <location>
        <begin position="172"/>
        <end position="191"/>
    </location>
</feature>
<evidence type="ECO:0000313" key="3">
    <source>
        <dbReference type="Proteomes" id="UP001500897"/>
    </source>
</evidence>
<proteinExistence type="predicted"/>
<dbReference type="RefSeq" id="WP_344552270.1">
    <property type="nucleotide sequence ID" value="NZ_BAAANS010000015.1"/>
</dbReference>
<evidence type="ECO:0008006" key="4">
    <source>
        <dbReference type="Google" id="ProtNLM"/>
    </source>
</evidence>
<keyword evidence="3" id="KW-1185">Reference proteome</keyword>